<feature type="compositionally biased region" description="Low complexity" evidence="1">
    <location>
        <begin position="348"/>
        <end position="357"/>
    </location>
</feature>
<evidence type="ECO:0000256" key="1">
    <source>
        <dbReference type="SAM" id="MobiDB-lite"/>
    </source>
</evidence>
<evidence type="ECO:0000313" key="3">
    <source>
        <dbReference type="EMBL" id="VDK36035.1"/>
    </source>
</evidence>
<feature type="compositionally biased region" description="Acidic residues" evidence="1">
    <location>
        <begin position="334"/>
        <end position="347"/>
    </location>
</feature>
<reference evidence="3 4" key="1">
    <citation type="submission" date="2018-11" db="EMBL/GenBank/DDBJ databases">
        <authorList>
            <consortium name="Pathogen Informatics"/>
        </authorList>
    </citation>
    <scope>NUCLEOTIDE SEQUENCE [LARGE SCALE GENOMIC DNA]</scope>
</reference>
<feature type="compositionally biased region" description="Basic and acidic residues" evidence="1">
    <location>
        <begin position="365"/>
        <end position="374"/>
    </location>
</feature>
<keyword evidence="4" id="KW-1185">Reference proteome</keyword>
<evidence type="ECO:0000313" key="4">
    <source>
        <dbReference type="Proteomes" id="UP000281553"/>
    </source>
</evidence>
<sequence>MLGKTFYLLSVFSCYSFLDVIKAVLFLLANPNFDSANNSFGYLSAEYRDSFEEVCRQFLAGFPIKGEVYPANEKWCEWARANNCFPVPKRNQSGEESQPPSQSTPDITPSDGPATPLAEQLKAKVGAKLSDPDVPSDRTSFSTPSTYVPSVANVRYSLGTYSDQFGSIYTLGRNNYLQTVRILLHQQGNRGPRIFYFSDFLGCSSCQKSSEPVYFCNQSDLETHAKASSFIPWASGYRNFCGGERSSSYSRSPSVSCISALFRINDVAPNPPELFPDCGDYVLCALFAEPRSKAKQMEDDPLDGSLTLEDFFNLKCEIDCACPIDGHQLVVEEGESGEEEMEEDESISDGSLSSCSSGQNNDGFGEPREEKEDKNDDEEENNYTERADASEGRRASEDSLNSLYARPEDVNNALIRHCSECPWSYIEAAETMQELTPSEWIFFQTRWPPVLAPQEVIDLEKNYPARIPSWRGSTPRLVKDVIIFCRQHPKSDCLLLLDPLVSKYFANNLPFFRCIF</sequence>
<dbReference type="EMBL" id="UYRU01003535">
    <property type="protein sequence ID" value="VDK36035.1"/>
    <property type="molecule type" value="Genomic_DNA"/>
</dbReference>
<protein>
    <submittedName>
        <fullName evidence="3">Uncharacterized protein</fullName>
    </submittedName>
</protein>
<feature type="region of interest" description="Disordered" evidence="1">
    <location>
        <begin position="89"/>
        <end position="116"/>
    </location>
</feature>
<dbReference type="Proteomes" id="UP000281553">
    <property type="component" value="Unassembled WGS sequence"/>
</dbReference>
<gene>
    <name evidence="3" type="ORF">DILT_LOCUS733</name>
</gene>
<dbReference type="AlphaFoldDB" id="A0A3P6Q7N3"/>
<name>A0A3P6Q7N3_DIBLA</name>
<feature type="compositionally biased region" description="Basic and acidic residues" evidence="1">
    <location>
        <begin position="383"/>
        <end position="397"/>
    </location>
</feature>
<proteinExistence type="predicted"/>
<feature type="transmembrane region" description="Helical" evidence="2">
    <location>
        <begin position="7"/>
        <end position="29"/>
    </location>
</feature>
<evidence type="ECO:0000256" key="2">
    <source>
        <dbReference type="SAM" id="Phobius"/>
    </source>
</evidence>
<keyword evidence="2" id="KW-0472">Membrane</keyword>
<dbReference type="OrthoDB" id="9978460at2759"/>
<feature type="region of interest" description="Disordered" evidence="1">
    <location>
        <begin position="334"/>
        <end position="398"/>
    </location>
</feature>
<feature type="compositionally biased region" description="Low complexity" evidence="1">
    <location>
        <begin position="94"/>
        <end position="103"/>
    </location>
</feature>
<keyword evidence="2" id="KW-1133">Transmembrane helix</keyword>
<keyword evidence="2" id="KW-0812">Transmembrane</keyword>
<accession>A0A3P6Q7N3</accession>
<organism evidence="3 4">
    <name type="scientific">Dibothriocephalus latus</name>
    <name type="common">Fish tapeworm</name>
    <name type="synonym">Diphyllobothrium latum</name>
    <dbReference type="NCBI Taxonomy" id="60516"/>
    <lineage>
        <taxon>Eukaryota</taxon>
        <taxon>Metazoa</taxon>
        <taxon>Spiralia</taxon>
        <taxon>Lophotrochozoa</taxon>
        <taxon>Platyhelminthes</taxon>
        <taxon>Cestoda</taxon>
        <taxon>Eucestoda</taxon>
        <taxon>Diphyllobothriidea</taxon>
        <taxon>Diphyllobothriidae</taxon>
        <taxon>Dibothriocephalus</taxon>
    </lineage>
</organism>